<proteinExistence type="inferred from homology"/>
<comment type="caution">
    <text evidence="2">The sequence shown here is derived from an EMBL/GenBank/DDBJ whole genome shotgun (WGS) entry which is preliminary data.</text>
</comment>
<evidence type="ECO:0000313" key="2">
    <source>
        <dbReference type="EMBL" id="OGY46310.1"/>
    </source>
</evidence>
<dbReference type="Pfam" id="PF13561">
    <property type="entry name" value="adh_short_C2"/>
    <property type="match status" value="1"/>
</dbReference>
<dbReference type="EMBL" id="MHIE01000005">
    <property type="protein sequence ID" value="OGY46310.1"/>
    <property type="molecule type" value="Genomic_DNA"/>
</dbReference>
<protein>
    <recommendedName>
        <fullName evidence="4">SDR family oxidoreductase</fullName>
    </recommendedName>
</protein>
<dbReference type="NCBIfam" id="NF005559">
    <property type="entry name" value="PRK07231.1"/>
    <property type="match status" value="1"/>
</dbReference>
<dbReference type="AlphaFoldDB" id="A0A1G1Y3G5"/>
<dbReference type="STRING" id="1797535.A2744_01675"/>
<dbReference type="Proteomes" id="UP000178240">
    <property type="component" value="Unassembled WGS sequence"/>
</dbReference>
<gene>
    <name evidence="2" type="ORF">A2744_01675</name>
</gene>
<dbReference type="InterPro" id="IPR050259">
    <property type="entry name" value="SDR"/>
</dbReference>
<evidence type="ECO:0008006" key="4">
    <source>
        <dbReference type="Google" id="ProtNLM"/>
    </source>
</evidence>
<name>A0A1G1Y3G5_9BACT</name>
<evidence type="ECO:0000256" key="1">
    <source>
        <dbReference type="ARBA" id="ARBA00006484"/>
    </source>
</evidence>
<dbReference type="PRINTS" id="PR00080">
    <property type="entry name" value="SDRFAMILY"/>
</dbReference>
<sequence length="265" mass="28261">MPQKSIAELFNFKGKTAIVTGGSMGIGYGIVKRLAEAGANVVIADIAEKVGEEKAQKLTRQGRPVIFVKTDVSSEKEVENLINQTVKKFNGLDILINNAGIFPSMPVMEMDLALWEKIQAVNQRGVFLMSREAAKVMVKNKSGNIINIASIDALHPSMVGLAAYDTSKHGVWGFTKNFALEVANLGIRVNAIAPGSISTEGTAAMVKDLSTEQQKAIMETFNAKIPMGRSGQPDEIGTVVLFLASEASSYMTGSIVVVDGGVLLS</sequence>
<dbReference type="PANTHER" id="PTHR42879">
    <property type="entry name" value="3-OXOACYL-(ACYL-CARRIER-PROTEIN) REDUCTASE"/>
    <property type="match status" value="1"/>
</dbReference>
<organism evidence="2 3">
    <name type="scientific">Candidatus Buchananbacteria bacterium RIFCSPHIGHO2_01_FULL_44_11</name>
    <dbReference type="NCBI Taxonomy" id="1797535"/>
    <lineage>
        <taxon>Bacteria</taxon>
        <taxon>Candidatus Buchananiibacteriota</taxon>
    </lineage>
</organism>
<evidence type="ECO:0000313" key="3">
    <source>
        <dbReference type="Proteomes" id="UP000178240"/>
    </source>
</evidence>
<dbReference type="Gene3D" id="3.40.50.720">
    <property type="entry name" value="NAD(P)-binding Rossmann-like Domain"/>
    <property type="match status" value="1"/>
</dbReference>
<comment type="similarity">
    <text evidence="1">Belongs to the short-chain dehydrogenases/reductases (SDR) family.</text>
</comment>
<dbReference type="InterPro" id="IPR036291">
    <property type="entry name" value="NAD(P)-bd_dom_sf"/>
</dbReference>
<accession>A0A1G1Y3G5</accession>
<dbReference type="FunFam" id="3.40.50.720:FF:000084">
    <property type="entry name" value="Short-chain dehydrogenase reductase"/>
    <property type="match status" value="1"/>
</dbReference>
<reference evidence="2 3" key="1">
    <citation type="journal article" date="2016" name="Nat. Commun.">
        <title>Thousands of microbial genomes shed light on interconnected biogeochemical processes in an aquifer system.</title>
        <authorList>
            <person name="Anantharaman K."/>
            <person name="Brown C.T."/>
            <person name="Hug L.A."/>
            <person name="Sharon I."/>
            <person name="Castelle C.J."/>
            <person name="Probst A.J."/>
            <person name="Thomas B.C."/>
            <person name="Singh A."/>
            <person name="Wilkins M.J."/>
            <person name="Karaoz U."/>
            <person name="Brodie E.L."/>
            <person name="Williams K.H."/>
            <person name="Hubbard S.S."/>
            <person name="Banfield J.F."/>
        </authorList>
    </citation>
    <scope>NUCLEOTIDE SEQUENCE [LARGE SCALE GENOMIC DNA]</scope>
</reference>
<dbReference type="PRINTS" id="PR00081">
    <property type="entry name" value="GDHRDH"/>
</dbReference>
<dbReference type="PANTHER" id="PTHR42879:SF2">
    <property type="entry name" value="3-OXOACYL-[ACYL-CARRIER-PROTEIN] REDUCTASE FABG"/>
    <property type="match status" value="1"/>
</dbReference>
<dbReference type="SUPFAM" id="SSF51735">
    <property type="entry name" value="NAD(P)-binding Rossmann-fold domains"/>
    <property type="match status" value="1"/>
</dbReference>
<dbReference type="InterPro" id="IPR002347">
    <property type="entry name" value="SDR_fam"/>
</dbReference>